<dbReference type="InterPro" id="IPR011251">
    <property type="entry name" value="Luciferase-like_dom"/>
</dbReference>
<gene>
    <name evidence="9" type="ORF">J4H92_03255</name>
</gene>
<evidence type="ECO:0000256" key="7">
    <source>
        <dbReference type="SAM" id="MobiDB-lite"/>
    </source>
</evidence>
<reference evidence="9" key="1">
    <citation type="submission" date="2021-03" db="EMBL/GenBank/DDBJ databases">
        <title>Leucobacter chromiisoli sp. nov., isolated from chromium-containing soil of chemical plant.</title>
        <authorList>
            <person name="Xu Z."/>
        </authorList>
    </citation>
    <scope>NUCLEOTIDE SEQUENCE</scope>
    <source>
        <strain evidence="9">S27</strain>
    </source>
</reference>
<keyword evidence="1 6" id="KW-0285">Flavoprotein</keyword>
<dbReference type="GO" id="GO:0004497">
    <property type="term" value="F:monooxygenase activity"/>
    <property type="evidence" value="ECO:0007669"/>
    <property type="project" value="UniProtKB-KW"/>
</dbReference>
<feature type="region of interest" description="Disordered" evidence="7">
    <location>
        <begin position="435"/>
        <end position="456"/>
    </location>
</feature>
<dbReference type="RefSeq" id="WP_208095916.1">
    <property type="nucleotide sequence ID" value="NZ_JAGDYM010000004.1"/>
</dbReference>
<evidence type="ECO:0000256" key="4">
    <source>
        <dbReference type="ARBA" id="ARBA00023033"/>
    </source>
</evidence>
<feature type="binding site" evidence="6">
    <location>
        <position position="230"/>
    </location>
    <ligand>
        <name>FMN</name>
        <dbReference type="ChEBI" id="CHEBI:58210"/>
    </ligand>
</feature>
<dbReference type="Gene3D" id="3.20.20.30">
    <property type="entry name" value="Luciferase-like domain"/>
    <property type="match status" value="1"/>
</dbReference>
<dbReference type="Proteomes" id="UP000664382">
    <property type="component" value="Unassembled WGS sequence"/>
</dbReference>
<keyword evidence="3" id="KW-0560">Oxidoreductase</keyword>
<dbReference type="AlphaFoldDB" id="A0A939MIP0"/>
<dbReference type="InterPro" id="IPR036661">
    <property type="entry name" value="Luciferase-like_sf"/>
</dbReference>
<proteinExistence type="inferred from homology"/>
<feature type="domain" description="Luciferase-like" evidence="8">
    <location>
        <begin position="30"/>
        <end position="392"/>
    </location>
</feature>
<dbReference type="PANTHER" id="PTHR30011">
    <property type="entry name" value="ALKANESULFONATE MONOOXYGENASE-RELATED"/>
    <property type="match status" value="1"/>
</dbReference>
<dbReference type="GO" id="GO:0016705">
    <property type="term" value="F:oxidoreductase activity, acting on paired donors, with incorporation or reduction of molecular oxygen"/>
    <property type="evidence" value="ECO:0007669"/>
    <property type="project" value="InterPro"/>
</dbReference>
<evidence type="ECO:0000256" key="1">
    <source>
        <dbReference type="ARBA" id="ARBA00022630"/>
    </source>
</evidence>
<organism evidence="9 10">
    <name type="scientific">Leucobacter weissii</name>
    <dbReference type="NCBI Taxonomy" id="1983706"/>
    <lineage>
        <taxon>Bacteria</taxon>
        <taxon>Bacillati</taxon>
        <taxon>Actinomycetota</taxon>
        <taxon>Actinomycetes</taxon>
        <taxon>Micrococcales</taxon>
        <taxon>Microbacteriaceae</taxon>
        <taxon>Leucobacter</taxon>
    </lineage>
</organism>
<dbReference type="InterPro" id="IPR016215">
    <property type="entry name" value="NTA_MOA"/>
</dbReference>
<name>A0A939MIP0_9MICO</name>
<accession>A0A939MIP0</accession>
<keyword evidence="4" id="KW-0503">Monooxygenase</keyword>
<evidence type="ECO:0000256" key="6">
    <source>
        <dbReference type="PIRSR" id="PIRSR000337-1"/>
    </source>
</evidence>
<evidence type="ECO:0000256" key="2">
    <source>
        <dbReference type="ARBA" id="ARBA00022643"/>
    </source>
</evidence>
<feature type="binding site" evidence="6">
    <location>
        <position position="58"/>
    </location>
    <ligand>
        <name>FMN</name>
        <dbReference type="ChEBI" id="CHEBI:58210"/>
    </ligand>
</feature>
<dbReference type="SUPFAM" id="SSF51679">
    <property type="entry name" value="Bacterial luciferase-like"/>
    <property type="match status" value="1"/>
</dbReference>
<protein>
    <submittedName>
        <fullName evidence="9">LLM class flavin-dependent oxidoreductase</fullName>
    </submittedName>
</protein>
<evidence type="ECO:0000256" key="5">
    <source>
        <dbReference type="ARBA" id="ARBA00033748"/>
    </source>
</evidence>
<dbReference type="NCBIfam" id="TIGR03860">
    <property type="entry name" value="FMN_nitrolo"/>
    <property type="match status" value="1"/>
</dbReference>
<dbReference type="EMBL" id="JAGDYM010000004">
    <property type="protein sequence ID" value="MBO1900965.1"/>
    <property type="molecule type" value="Genomic_DNA"/>
</dbReference>
<evidence type="ECO:0000313" key="9">
    <source>
        <dbReference type="EMBL" id="MBO1900965.1"/>
    </source>
</evidence>
<sequence>MTNRIILGALRQVTIGHTTQGFWRHPLSQAHRYNEVDYWIEVAQILDRGSFDFLFFADVVGALDTYAGSPAVPLRTATEIPMADPVVLLPALAQATNRLSFAVTASTTYEKPYLLARTFASLDHFTHGRIGWNVVTSALESAARNLGYDRQISKDERYDIAEEFLEVSYKLWEGSWADDAVQRDKTAGVFTDPTRVRPIEHRGRYFEVPGIALTEPSPQRTPVIIQAGASSRGRDFAAQHAEGVFLVSDRPEHARTAGDDIRSRAVKAGRPADAVKLLSMVTVVVAPTSEEAHRKLADFRSYFDYEAELAQLSALFGIDLSQVDPDLPLKNAETEAIQGMLDLYTSVDAEREWTTRQIAELNNFGGAGPVFVGDPVEVADALERWLDETGVDGFNIADPIPPVLARDFVDLVVPELRGRGLVDAEDTAPVTFRERLNGEGASRTRGEEHPSARYRW</sequence>
<evidence type="ECO:0000259" key="8">
    <source>
        <dbReference type="Pfam" id="PF00296"/>
    </source>
</evidence>
<comment type="similarity">
    <text evidence="5">Belongs to the NtaA/SnaA/DszA monooxygenase family.</text>
</comment>
<dbReference type="InterPro" id="IPR051260">
    <property type="entry name" value="Diverse_substr_monoxygenases"/>
</dbReference>
<dbReference type="PANTHER" id="PTHR30011:SF16">
    <property type="entry name" value="C2H2 FINGER DOMAIN TRANSCRIPTION FACTOR (EUROFUNG)-RELATED"/>
    <property type="match status" value="1"/>
</dbReference>
<dbReference type="PIRSF" id="PIRSF000337">
    <property type="entry name" value="NTA_MOA"/>
    <property type="match status" value="1"/>
</dbReference>
<keyword evidence="2 6" id="KW-0288">FMN</keyword>
<dbReference type="CDD" id="cd01095">
    <property type="entry name" value="Nitrilotriacetate_monoxgenase"/>
    <property type="match status" value="1"/>
</dbReference>
<comment type="caution">
    <text evidence="9">The sequence shown here is derived from an EMBL/GenBank/DDBJ whole genome shotgun (WGS) entry which is preliminary data.</text>
</comment>
<feature type="binding site" evidence="6">
    <location>
        <position position="104"/>
    </location>
    <ligand>
        <name>FMN</name>
        <dbReference type="ChEBI" id="CHEBI:58210"/>
    </ligand>
</feature>
<dbReference type="Pfam" id="PF00296">
    <property type="entry name" value="Bac_luciferase"/>
    <property type="match status" value="1"/>
</dbReference>
<evidence type="ECO:0000313" key="10">
    <source>
        <dbReference type="Proteomes" id="UP000664382"/>
    </source>
</evidence>
<evidence type="ECO:0000256" key="3">
    <source>
        <dbReference type="ARBA" id="ARBA00023002"/>
    </source>
</evidence>
<keyword evidence="10" id="KW-1185">Reference proteome</keyword>
<feature type="binding site" evidence="6">
    <location>
        <position position="158"/>
    </location>
    <ligand>
        <name>FMN</name>
        <dbReference type="ChEBI" id="CHEBI:58210"/>
    </ligand>
</feature>